<evidence type="ECO:0000259" key="2">
    <source>
        <dbReference type="PROSITE" id="PS50035"/>
    </source>
</evidence>
<dbReference type="SMART" id="SM00155">
    <property type="entry name" value="PLDc"/>
    <property type="match status" value="2"/>
</dbReference>
<dbReference type="PROSITE" id="PS50035">
    <property type="entry name" value="PLD"/>
    <property type="match status" value="2"/>
</dbReference>
<organism evidence="3 4">
    <name type="scientific">Candidatus Francisella endociliophora</name>
    <dbReference type="NCBI Taxonomy" id="653937"/>
    <lineage>
        <taxon>Bacteria</taxon>
        <taxon>Pseudomonadati</taxon>
        <taxon>Pseudomonadota</taxon>
        <taxon>Gammaproteobacteria</taxon>
        <taxon>Thiotrichales</taxon>
        <taxon>Francisellaceae</taxon>
        <taxon>Francisella</taxon>
    </lineage>
</organism>
<evidence type="ECO:0000313" key="4">
    <source>
        <dbReference type="Proteomes" id="UP000029672"/>
    </source>
</evidence>
<dbReference type="SUPFAM" id="SSF56024">
    <property type="entry name" value="Phospholipase D/nuclease"/>
    <property type="match status" value="2"/>
</dbReference>
<dbReference type="KEGG" id="frf:LO80_06825"/>
<name>A0A097EQ53_9GAMM</name>
<feature type="transmembrane region" description="Helical" evidence="1">
    <location>
        <begin position="35"/>
        <end position="55"/>
    </location>
</feature>
<dbReference type="Pfam" id="PF13091">
    <property type="entry name" value="PLDc_2"/>
    <property type="match status" value="2"/>
</dbReference>
<dbReference type="RefSeq" id="WP_040009863.1">
    <property type="nucleotide sequence ID" value="NZ_CP009574.1"/>
</dbReference>
<dbReference type="Proteomes" id="UP000029672">
    <property type="component" value="Chromosome"/>
</dbReference>
<reference evidence="3 4" key="1">
    <citation type="submission" date="2014-10" db="EMBL/GenBank/DDBJ databases">
        <title>Whole genome sequence of Francisella endociliophora strain FSC1006, isolated from a laboratory culture of the marine ciliate Euplotes raikovi.</title>
        <authorList>
            <person name="Granberg M."/>
            <person name="Backman S."/>
            <person name="Lundmark E."/>
            <person name="Nilsson E."/>
            <person name="Karlsson E."/>
            <person name="Thelaus J."/>
            <person name="Ohrman C."/>
            <person name="Larkeryd A."/>
            <person name="Stenberg P."/>
        </authorList>
    </citation>
    <scope>NUCLEOTIDE SEQUENCE [LARGE SCALE GENOMIC DNA]</scope>
    <source>
        <strain evidence="3 4">FSC1006</strain>
    </source>
</reference>
<dbReference type="HOGENOM" id="CLU_038053_1_0_6"/>
<dbReference type="GO" id="GO:0032049">
    <property type="term" value="P:cardiolipin biosynthetic process"/>
    <property type="evidence" value="ECO:0007669"/>
    <property type="project" value="UniProtKB-ARBA"/>
</dbReference>
<feature type="transmembrane region" description="Helical" evidence="1">
    <location>
        <begin position="6"/>
        <end position="26"/>
    </location>
</feature>
<evidence type="ECO:0000313" key="3">
    <source>
        <dbReference type="EMBL" id="AIT09704.1"/>
    </source>
</evidence>
<dbReference type="STRING" id="1547445.LO80_06825"/>
<dbReference type="InterPro" id="IPR025202">
    <property type="entry name" value="PLD-like_dom"/>
</dbReference>
<keyword evidence="4" id="KW-1185">Reference proteome</keyword>
<keyword evidence="1" id="KW-0812">Transmembrane</keyword>
<keyword evidence="1" id="KW-1133">Transmembrane helix</keyword>
<dbReference type="PANTHER" id="PTHR21248:SF22">
    <property type="entry name" value="PHOSPHOLIPASE D"/>
    <property type="match status" value="1"/>
</dbReference>
<accession>A0A097EQ53</accession>
<dbReference type="Gene3D" id="3.30.870.10">
    <property type="entry name" value="Endonuclease Chain A"/>
    <property type="match status" value="2"/>
</dbReference>
<gene>
    <name evidence="3" type="ORF">LO80_06825</name>
</gene>
<evidence type="ECO:0000256" key="1">
    <source>
        <dbReference type="SAM" id="Phobius"/>
    </source>
</evidence>
<dbReference type="eggNOG" id="COG1502">
    <property type="taxonomic scope" value="Bacteria"/>
</dbReference>
<dbReference type="OrthoDB" id="9762009at2"/>
<proteinExistence type="predicted"/>
<feature type="domain" description="PLD phosphodiesterase" evidence="2">
    <location>
        <begin position="204"/>
        <end position="231"/>
    </location>
</feature>
<dbReference type="PANTHER" id="PTHR21248">
    <property type="entry name" value="CARDIOLIPIN SYNTHASE"/>
    <property type="match status" value="1"/>
</dbReference>
<dbReference type="EMBL" id="CP009574">
    <property type="protein sequence ID" value="AIT09704.1"/>
    <property type="molecule type" value="Genomic_DNA"/>
</dbReference>
<sequence length="460" mass="52773">MFEIDNSYFGIIIILLQIISVISLLYRDKSLRSQLLWIFLILFTNLWGVCLYWLITLKKRSKADSFSLKKYGAITNKCDDSNIPAKLHQLLNEYYIKGYTYNNQKFIQDNKSIFKALYTSIKSAKKSIYICSYIFSFDKYNALLARELLKKKTEGIKVYIIVDAFGTNTLLSPFKIARLLYMKYKGISIKAFSPLTKGLATGSFNQRNHRKMYIFDQEICFIGGANLSKDFLSNQKDVWQDSLINFSGDLTLFYANLFISDWNFIASKKQAIDYIDYKATADDDYLCAYPIPLGPDVYKEIYFNVVSVAIARADECVTIVSPYFVPPHSLLEIIKNASLSGVKIIVIIPRTTDGRLMNRLNYSYTDEVKKCGVDIIYTKKKVHSKLVLIDHKFTFIGSVNFDYRSLLINYEVSSIFSDEKIVSEVEGFVNKLKSDSVNKTDGYTGWKIVDKATRLLSPIA</sequence>
<feature type="domain" description="PLD phosphodiesterase" evidence="2">
    <location>
        <begin position="378"/>
        <end position="405"/>
    </location>
</feature>
<dbReference type="InterPro" id="IPR001736">
    <property type="entry name" value="PLipase_D/transphosphatidylase"/>
</dbReference>
<dbReference type="AlphaFoldDB" id="A0A097EQ53"/>
<protein>
    <recommendedName>
        <fullName evidence="2">PLD phosphodiesterase domain-containing protein</fullName>
    </recommendedName>
</protein>
<keyword evidence="1" id="KW-0472">Membrane</keyword>
<dbReference type="CDD" id="cd09112">
    <property type="entry name" value="PLDc_CLS_2"/>
    <property type="match status" value="1"/>
</dbReference>
<dbReference type="CDD" id="cd09110">
    <property type="entry name" value="PLDc_CLS_1"/>
    <property type="match status" value="1"/>
</dbReference>
<dbReference type="GO" id="GO:0030572">
    <property type="term" value="F:phosphatidyltransferase activity"/>
    <property type="evidence" value="ECO:0007669"/>
    <property type="project" value="UniProtKB-ARBA"/>
</dbReference>